<sequence length="279" mass="30949">MDYSSLVSQIRVMHQQEKSISYRSIDYMSMAANIVRLCPSDREALCIWGYRTVAACNGVSRSTAVKAISYFDRFLGTSAPAAMRALTDLGDAQLAFIACLVISLKVHSCFNVKADFVSNVVCRNEYDANEICTMELQVLQALGWKLNGPLGHDFIDYYLEAVPSIQGIHREFLTQLSKGLVELAMTKYSMALHRPSEVAFASIFCALQYAEFDVTVSLLAIQMISGLDQNDPRLRSLLHSMSCLVSEFVSEPESNGARTPQVQLANSVSDEDSLSLARW</sequence>
<dbReference type="InterPro" id="IPR039361">
    <property type="entry name" value="Cyclin"/>
</dbReference>
<accession>A0ABD3QGB5</accession>
<proteinExistence type="predicted"/>
<organism evidence="4 5">
    <name type="scientific">Cyclotella atomus</name>
    <dbReference type="NCBI Taxonomy" id="382360"/>
    <lineage>
        <taxon>Eukaryota</taxon>
        <taxon>Sar</taxon>
        <taxon>Stramenopiles</taxon>
        <taxon>Ochrophyta</taxon>
        <taxon>Bacillariophyta</taxon>
        <taxon>Coscinodiscophyceae</taxon>
        <taxon>Thalassiosirophycidae</taxon>
        <taxon>Stephanodiscales</taxon>
        <taxon>Stephanodiscaceae</taxon>
        <taxon>Cyclotella</taxon>
    </lineage>
</organism>
<dbReference type="EMBL" id="JALLPJ020000201">
    <property type="protein sequence ID" value="KAL3798913.1"/>
    <property type="molecule type" value="Genomic_DNA"/>
</dbReference>
<dbReference type="Gene3D" id="1.10.472.10">
    <property type="entry name" value="Cyclin-like"/>
    <property type="match status" value="2"/>
</dbReference>
<feature type="domain" description="Cyclin C-terminal" evidence="3">
    <location>
        <begin position="152"/>
        <end position="213"/>
    </location>
</feature>
<evidence type="ECO:0000259" key="3">
    <source>
        <dbReference type="Pfam" id="PF02984"/>
    </source>
</evidence>
<dbReference type="PANTHER" id="PTHR10177">
    <property type="entry name" value="CYCLINS"/>
    <property type="match status" value="1"/>
</dbReference>
<gene>
    <name evidence="4" type="ORF">ACHAWO_013030</name>
</gene>
<keyword evidence="1" id="KW-0195">Cyclin</keyword>
<dbReference type="InterPro" id="IPR006671">
    <property type="entry name" value="Cyclin_N"/>
</dbReference>
<dbReference type="FunFam" id="1.10.472.10:FF:000093">
    <property type="entry name" value="Predicted protein"/>
    <property type="match status" value="1"/>
</dbReference>
<dbReference type="SUPFAM" id="SSF47954">
    <property type="entry name" value="Cyclin-like"/>
    <property type="match status" value="2"/>
</dbReference>
<reference evidence="4 5" key="1">
    <citation type="submission" date="2024-10" db="EMBL/GenBank/DDBJ databases">
        <title>Updated reference genomes for cyclostephanoid diatoms.</title>
        <authorList>
            <person name="Roberts W.R."/>
            <person name="Alverson A.J."/>
        </authorList>
    </citation>
    <scope>NUCLEOTIDE SEQUENCE [LARGE SCALE GENOMIC DNA]</scope>
    <source>
        <strain evidence="4 5">AJA010-31</strain>
    </source>
</reference>
<dbReference type="Proteomes" id="UP001530400">
    <property type="component" value="Unassembled WGS sequence"/>
</dbReference>
<evidence type="ECO:0000256" key="1">
    <source>
        <dbReference type="ARBA" id="ARBA00023127"/>
    </source>
</evidence>
<dbReference type="InterPro" id="IPR004367">
    <property type="entry name" value="Cyclin_C-dom"/>
</dbReference>
<dbReference type="AlphaFoldDB" id="A0ABD3QGB5"/>
<keyword evidence="5" id="KW-1185">Reference proteome</keyword>
<evidence type="ECO:0000313" key="5">
    <source>
        <dbReference type="Proteomes" id="UP001530400"/>
    </source>
</evidence>
<protein>
    <recommendedName>
        <fullName evidence="6">Cyclin N-terminal domain-containing protein</fullName>
    </recommendedName>
</protein>
<feature type="domain" description="Cyclin N-terminal" evidence="2">
    <location>
        <begin position="12"/>
        <end position="147"/>
    </location>
</feature>
<comment type="caution">
    <text evidence="4">The sequence shown here is derived from an EMBL/GenBank/DDBJ whole genome shotgun (WGS) entry which is preliminary data.</text>
</comment>
<evidence type="ECO:0000259" key="2">
    <source>
        <dbReference type="Pfam" id="PF00134"/>
    </source>
</evidence>
<name>A0ABD3QGB5_9STRA</name>
<dbReference type="Pfam" id="PF02984">
    <property type="entry name" value="Cyclin_C"/>
    <property type="match status" value="1"/>
</dbReference>
<dbReference type="InterPro" id="IPR036915">
    <property type="entry name" value="Cyclin-like_sf"/>
</dbReference>
<evidence type="ECO:0000313" key="4">
    <source>
        <dbReference type="EMBL" id="KAL3798913.1"/>
    </source>
</evidence>
<evidence type="ECO:0008006" key="6">
    <source>
        <dbReference type="Google" id="ProtNLM"/>
    </source>
</evidence>
<dbReference type="Pfam" id="PF00134">
    <property type="entry name" value="Cyclin_N"/>
    <property type="match status" value="1"/>
</dbReference>